<dbReference type="EMBL" id="KV595409">
    <property type="protein sequence ID" value="OPL21083.1"/>
    <property type="molecule type" value="Genomic_DNA"/>
</dbReference>
<evidence type="ECO:0000256" key="1">
    <source>
        <dbReference type="SAM" id="MobiDB-lite"/>
    </source>
</evidence>
<dbReference type="Proteomes" id="UP000266721">
    <property type="component" value="Unassembled WGS sequence"/>
</dbReference>
<reference evidence="2 3" key="1">
    <citation type="journal article" date="2016" name="PLoS ONE">
        <title>A First Insight into the Genome of the Filter-Feeder Mussel Mytilus galloprovincialis.</title>
        <authorList>
            <person name="Murgarella M."/>
            <person name="Puiu D."/>
            <person name="Novoa B."/>
            <person name="Figueras A."/>
            <person name="Posada D."/>
            <person name="Canchaya C."/>
        </authorList>
    </citation>
    <scope>NUCLEOTIDE SEQUENCE [LARGE SCALE GENOMIC DNA]</scope>
    <source>
        <tissue evidence="2">Muscle</tissue>
    </source>
</reference>
<keyword evidence="3" id="KW-1185">Reference proteome</keyword>
<feature type="region of interest" description="Disordered" evidence="1">
    <location>
        <begin position="1"/>
        <end position="36"/>
    </location>
</feature>
<dbReference type="AlphaFoldDB" id="A0A409V7B4"/>
<evidence type="ECO:0000313" key="3">
    <source>
        <dbReference type="Proteomes" id="UP000266721"/>
    </source>
</evidence>
<feature type="compositionally biased region" description="Pro residues" evidence="1">
    <location>
        <begin position="80"/>
        <end position="92"/>
    </location>
</feature>
<sequence>MSVQPNMPGRSAMGTSYAPPGGSVIPGAYGPPGGSVVPGAYGPTAQTLGYKSGRAFLPAYSTSPERPAGRVYYQSGGGIPMPPPPPPPPPMPQYGSPGPRVSYLPVSPIASGTPLSRRSAMNEGSLTYPPSPIEINPTSTRLFSII</sequence>
<feature type="non-terminal residue" evidence="2">
    <location>
        <position position="1"/>
    </location>
</feature>
<organism evidence="2 3">
    <name type="scientific">Mytilus galloprovincialis</name>
    <name type="common">Mediterranean mussel</name>
    <dbReference type="NCBI Taxonomy" id="29158"/>
    <lineage>
        <taxon>Eukaryota</taxon>
        <taxon>Metazoa</taxon>
        <taxon>Spiralia</taxon>
        <taxon>Lophotrochozoa</taxon>
        <taxon>Mollusca</taxon>
        <taxon>Bivalvia</taxon>
        <taxon>Autobranchia</taxon>
        <taxon>Pteriomorphia</taxon>
        <taxon>Mytilida</taxon>
        <taxon>Mytiloidea</taxon>
        <taxon>Mytilidae</taxon>
        <taxon>Mytilinae</taxon>
        <taxon>Mytilus</taxon>
    </lineage>
</organism>
<protein>
    <submittedName>
        <fullName evidence="2">Uncharacterized protein</fullName>
    </submittedName>
</protein>
<feature type="region of interest" description="Disordered" evidence="1">
    <location>
        <begin position="67"/>
        <end position="134"/>
    </location>
</feature>
<evidence type="ECO:0000313" key="2">
    <source>
        <dbReference type="EMBL" id="OPL21083.1"/>
    </source>
</evidence>
<name>A0A409V7B4_MYTGA</name>
<proteinExistence type="predicted"/>
<accession>A0A409V7B4</accession>
<gene>
    <name evidence="2" type="ORF">AM593_02792</name>
</gene>